<dbReference type="PANTHER" id="PTHR33048">
    <property type="entry name" value="PTH11-LIKE INTEGRAL MEMBRANE PROTEIN (AFU_ORTHOLOGUE AFUA_5G11245)"/>
    <property type="match status" value="1"/>
</dbReference>
<evidence type="ECO:0000256" key="2">
    <source>
        <dbReference type="ARBA" id="ARBA00022692"/>
    </source>
</evidence>
<feature type="transmembrane region" description="Helical" evidence="6">
    <location>
        <begin position="193"/>
        <end position="215"/>
    </location>
</feature>
<comment type="caution">
    <text evidence="8">The sequence shown here is derived from an EMBL/GenBank/DDBJ whole genome shotgun (WGS) entry which is preliminary data.</text>
</comment>
<keyword evidence="4 6" id="KW-0472">Membrane</keyword>
<feature type="transmembrane region" description="Helical" evidence="6">
    <location>
        <begin position="113"/>
        <end position="134"/>
    </location>
</feature>
<evidence type="ECO:0000256" key="6">
    <source>
        <dbReference type="SAM" id="Phobius"/>
    </source>
</evidence>
<comment type="subcellular location">
    <subcellularLocation>
        <location evidence="1">Membrane</location>
        <topology evidence="1">Multi-pass membrane protein</topology>
    </subcellularLocation>
</comment>
<proteinExistence type="inferred from homology"/>
<evidence type="ECO:0000256" key="3">
    <source>
        <dbReference type="ARBA" id="ARBA00022989"/>
    </source>
</evidence>
<keyword evidence="2 6" id="KW-0812">Transmembrane</keyword>
<comment type="similarity">
    <text evidence="5">Belongs to the SAT4 family.</text>
</comment>
<reference evidence="8" key="1">
    <citation type="submission" date="2020-05" db="EMBL/GenBank/DDBJ databases">
        <title>Mycena genomes resolve the evolution of fungal bioluminescence.</title>
        <authorList>
            <person name="Tsai I.J."/>
        </authorList>
    </citation>
    <scope>NUCLEOTIDE SEQUENCE</scope>
    <source>
        <strain evidence="8">160909Yilan</strain>
    </source>
</reference>
<feature type="transmembrane region" description="Helical" evidence="6">
    <location>
        <begin position="159"/>
        <end position="181"/>
    </location>
</feature>
<evidence type="ECO:0000313" key="8">
    <source>
        <dbReference type="EMBL" id="KAF7350835.1"/>
    </source>
</evidence>
<gene>
    <name evidence="8" type="ORF">MSAN_01645400</name>
</gene>
<keyword evidence="9" id="KW-1185">Reference proteome</keyword>
<dbReference type="EMBL" id="JACAZH010000014">
    <property type="protein sequence ID" value="KAF7350835.1"/>
    <property type="molecule type" value="Genomic_DNA"/>
</dbReference>
<feature type="domain" description="Rhodopsin" evidence="7">
    <location>
        <begin position="32"/>
        <end position="242"/>
    </location>
</feature>
<dbReference type="AlphaFoldDB" id="A0A8H6XYU0"/>
<evidence type="ECO:0000313" key="9">
    <source>
        <dbReference type="Proteomes" id="UP000623467"/>
    </source>
</evidence>
<dbReference type="Pfam" id="PF20684">
    <property type="entry name" value="Fung_rhodopsin"/>
    <property type="match status" value="1"/>
</dbReference>
<evidence type="ECO:0000256" key="1">
    <source>
        <dbReference type="ARBA" id="ARBA00004141"/>
    </source>
</evidence>
<feature type="transmembrane region" description="Helical" evidence="6">
    <location>
        <begin position="45"/>
        <end position="66"/>
    </location>
</feature>
<dbReference type="Proteomes" id="UP000623467">
    <property type="component" value="Unassembled WGS sequence"/>
</dbReference>
<dbReference type="GO" id="GO:0016020">
    <property type="term" value="C:membrane"/>
    <property type="evidence" value="ECO:0007669"/>
    <property type="project" value="UniProtKB-SubCell"/>
</dbReference>
<name>A0A8H6XYU0_9AGAR</name>
<sequence length="318" mass="35521">MDTEISNDLLVPLKITSAICSFFAIAATGYRLYRRRQKLWADDIWALFAAVALIIQVVAVLLHIPIPNRLSYTTRIAVYYMTAITFYLIVWASRLSILFSIIRIESSVARRKLLYCAAAMFFTTASLLIAQLFWVCESRAKSKWKSLPNPQCGLPRQVAIFQFVADVISDGILLCAPWPLFRSLVDKSLGQKLTVIFSVCVVTSIVSLVHASFILKDDDIRMPFTGIVEACLSLIVASIPVIITTAIDIVDQPKPGVTAEFSTMFWRGTNGTVQSQSVGQHPHRYDATLRYAENTWDIDLEQCSDSQNGLTKAEIPCI</sequence>
<protein>
    <recommendedName>
        <fullName evidence="7">Rhodopsin domain-containing protein</fullName>
    </recommendedName>
</protein>
<dbReference type="OrthoDB" id="444631at2759"/>
<feature type="transmembrane region" description="Helical" evidence="6">
    <location>
        <begin position="78"/>
        <end position="101"/>
    </location>
</feature>
<dbReference type="PANTHER" id="PTHR33048:SF47">
    <property type="entry name" value="INTEGRAL MEMBRANE PROTEIN-RELATED"/>
    <property type="match status" value="1"/>
</dbReference>
<evidence type="ECO:0000256" key="5">
    <source>
        <dbReference type="ARBA" id="ARBA00038359"/>
    </source>
</evidence>
<organism evidence="8 9">
    <name type="scientific">Mycena sanguinolenta</name>
    <dbReference type="NCBI Taxonomy" id="230812"/>
    <lineage>
        <taxon>Eukaryota</taxon>
        <taxon>Fungi</taxon>
        <taxon>Dikarya</taxon>
        <taxon>Basidiomycota</taxon>
        <taxon>Agaricomycotina</taxon>
        <taxon>Agaricomycetes</taxon>
        <taxon>Agaricomycetidae</taxon>
        <taxon>Agaricales</taxon>
        <taxon>Marasmiineae</taxon>
        <taxon>Mycenaceae</taxon>
        <taxon>Mycena</taxon>
    </lineage>
</organism>
<feature type="transmembrane region" description="Helical" evidence="6">
    <location>
        <begin position="15"/>
        <end position="33"/>
    </location>
</feature>
<evidence type="ECO:0000259" key="7">
    <source>
        <dbReference type="Pfam" id="PF20684"/>
    </source>
</evidence>
<dbReference type="InterPro" id="IPR049326">
    <property type="entry name" value="Rhodopsin_dom_fungi"/>
</dbReference>
<accession>A0A8H6XYU0</accession>
<dbReference type="InterPro" id="IPR052337">
    <property type="entry name" value="SAT4-like"/>
</dbReference>
<keyword evidence="3 6" id="KW-1133">Transmembrane helix</keyword>
<evidence type="ECO:0000256" key="4">
    <source>
        <dbReference type="ARBA" id="ARBA00023136"/>
    </source>
</evidence>
<feature type="transmembrane region" description="Helical" evidence="6">
    <location>
        <begin position="227"/>
        <end position="247"/>
    </location>
</feature>